<reference evidence="1" key="2">
    <citation type="journal article" date="2015" name="Fish Shellfish Immunol.">
        <title>Early steps in the European eel (Anguilla anguilla)-Vibrio vulnificus interaction in the gills: Role of the RtxA13 toxin.</title>
        <authorList>
            <person name="Callol A."/>
            <person name="Pajuelo D."/>
            <person name="Ebbesson L."/>
            <person name="Teles M."/>
            <person name="MacKenzie S."/>
            <person name="Amaro C."/>
        </authorList>
    </citation>
    <scope>NUCLEOTIDE SEQUENCE</scope>
</reference>
<accession>A0A0E9SBZ7</accession>
<organism evidence="1">
    <name type="scientific">Anguilla anguilla</name>
    <name type="common">European freshwater eel</name>
    <name type="synonym">Muraena anguilla</name>
    <dbReference type="NCBI Taxonomy" id="7936"/>
    <lineage>
        <taxon>Eukaryota</taxon>
        <taxon>Metazoa</taxon>
        <taxon>Chordata</taxon>
        <taxon>Craniata</taxon>
        <taxon>Vertebrata</taxon>
        <taxon>Euteleostomi</taxon>
        <taxon>Actinopterygii</taxon>
        <taxon>Neopterygii</taxon>
        <taxon>Teleostei</taxon>
        <taxon>Anguilliformes</taxon>
        <taxon>Anguillidae</taxon>
        <taxon>Anguilla</taxon>
    </lineage>
</organism>
<sequence>MSKLVLNHPETVRLPQRLTQYRDRNKKIKIKQKNKKTYLQTEIYIY</sequence>
<reference evidence="1" key="1">
    <citation type="submission" date="2014-11" db="EMBL/GenBank/DDBJ databases">
        <authorList>
            <person name="Amaro Gonzalez C."/>
        </authorList>
    </citation>
    <scope>NUCLEOTIDE SEQUENCE</scope>
</reference>
<dbReference type="AlphaFoldDB" id="A0A0E9SBZ7"/>
<dbReference type="EMBL" id="GBXM01069806">
    <property type="protein sequence ID" value="JAH38771.1"/>
    <property type="molecule type" value="Transcribed_RNA"/>
</dbReference>
<proteinExistence type="predicted"/>
<name>A0A0E9SBZ7_ANGAN</name>
<evidence type="ECO:0000313" key="1">
    <source>
        <dbReference type="EMBL" id="JAH38771.1"/>
    </source>
</evidence>
<protein>
    <submittedName>
        <fullName evidence="1">Uncharacterized protein</fullName>
    </submittedName>
</protein>